<dbReference type="InterPro" id="IPR010621">
    <property type="entry name" value="DUF1214"/>
</dbReference>
<reference evidence="2 3" key="1">
    <citation type="submission" date="2016-01" db="EMBL/GenBank/DDBJ databases">
        <title>The new phylogeny of the genus Mycobacterium.</title>
        <authorList>
            <person name="Tarcisio F."/>
            <person name="Conor M."/>
            <person name="Antonella G."/>
            <person name="Elisabetta G."/>
            <person name="Giulia F.S."/>
            <person name="Sara T."/>
            <person name="Anna F."/>
            <person name="Clotilde B."/>
            <person name="Roberto B."/>
            <person name="Veronica D.S."/>
            <person name="Fabio R."/>
            <person name="Monica P."/>
            <person name="Olivier J."/>
            <person name="Enrico T."/>
            <person name="Nicola S."/>
        </authorList>
    </citation>
    <scope>NUCLEOTIDE SEQUENCE [LARGE SCALE GENOMIC DNA]</scope>
    <source>
        <strain evidence="2 3">DSM 45176</strain>
    </source>
</reference>
<gene>
    <name evidence="2" type="ORF">AWC22_13195</name>
</gene>
<dbReference type="Proteomes" id="UP000193087">
    <property type="component" value="Unassembled WGS sequence"/>
</dbReference>
<keyword evidence="3" id="KW-1185">Reference proteome</keyword>
<name>A0A1X2DA01_9MYCO</name>
<evidence type="ECO:0000313" key="2">
    <source>
        <dbReference type="EMBL" id="ORW84599.1"/>
    </source>
</evidence>
<proteinExistence type="predicted"/>
<organism evidence="2 3">
    <name type="scientific">Mycobacterium riyadhense</name>
    <dbReference type="NCBI Taxonomy" id="486698"/>
    <lineage>
        <taxon>Bacteria</taxon>
        <taxon>Bacillati</taxon>
        <taxon>Actinomycetota</taxon>
        <taxon>Actinomycetes</taxon>
        <taxon>Mycobacteriales</taxon>
        <taxon>Mycobacteriaceae</taxon>
        <taxon>Mycobacterium</taxon>
    </lineage>
</organism>
<feature type="domain" description="DUF1214" evidence="1">
    <location>
        <begin position="310"/>
        <end position="382"/>
    </location>
</feature>
<comment type="caution">
    <text evidence="2">The sequence shown here is derived from an EMBL/GenBank/DDBJ whole genome shotgun (WGS) entry which is preliminary data.</text>
</comment>
<dbReference type="STRING" id="486698.AWC22_13195"/>
<evidence type="ECO:0000259" key="1">
    <source>
        <dbReference type="Pfam" id="PF06742"/>
    </source>
</evidence>
<dbReference type="AlphaFoldDB" id="A0A1X2DA01"/>
<dbReference type="EMBL" id="LQPQ01000034">
    <property type="protein sequence ID" value="ORW84599.1"/>
    <property type="molecule type" value="Genomic_DNA"/>
</dbReference>
<sequence length="431" mass="48155">MEVVAMSDRSVAGTTDQIADDTEDWMPLLSMQALPEPRVMDGEIWQEFADAVRRMSHVVDRAPSDPLSRAAGFRYLARYIAAGVRLCIEYGDPYYPELVRMVDCTMPWGNDNPDCLYLYTQLPGANPAGGGPRYRISGYLGTATDFDIQIVRGHYSDGRPRGWELVSELNTDSLSVAANGNVEIVISPDEQPGNWLRLGTGLQFLQIRQYTGDWERENPADLIIERTDAPYPPPATDSTTVADQLDLLKQWISTGLRQWETMARKIMNLPANTTIQPAAPSAGVGHVGQSYGDGHFVCEPEKAVILEVRPPKCRYWSVVLCDPFWESIDFATRQSSLNHTQARPDTDGVVRMILAHVDPGVPNWLDVGGHREGTIAVRYFAAESRPPVEAKAVKLAELRNHLPADTPEVSPAERAERLAARRRAAWRRYRR</sequence>
<accession>A0A1X2DA01</accession>
<dbReference type="Pfam" id="PF06742">
    <property type="entry name" value="DUF1214"/>
    <property type="match status" value="1"/>
</dbReference>
<evidence type="ECO:0000313" key="3">
    <source>
        <dbReference type="Proteomes" id="UP000193087"/>
    </source>
</evidence>
<protein>
    <recommendedName>
        <fullName evidence="1">DUF1214 domain-containing protein</fullName>
    </recommendedName>
</protein>